<dbReference type="GO" id="GO:0015171">
    <property type="term" value="F:amino acid transmembrane transporter activity"/>
    <property type="evidence" value="ECO:0007669"/>
    <property type="project" value="TreeGrafter"/>
</dbReference>
<keyword evidence="3 8" id="KW-0812">Transmembrane</keyword>
<feature type="transmembrane region" description="Helical" evidence="8">
    <location>
        <begin position="484"/>
        <end position="501"/>
    </location>
</feature>
<accession>A0A9W8LNG4</accession>
<dbReference type="GO" id="GO:0016020">
    <property type="term" value="C:membrane"/>
    <property type="evidence" value="ECO:0007669"/>
    <property type="project" value="UniProtKB-SubCell"/>
</dbReference>
<dbReference type="Gene3D" id="1.20.1740.10">
    <property type="entry name" value="Amino acid/polyamine transporter I"/>
    <property type="match status" value="1"/>
</dbReference>
<reference evidence="10" key="1">
    <citation type="submission" date="2022-07" db="EMBL/GenBank/DDBJ databases">
        <title>Phylogenomic reconstructions and comparative analyses of Kickxellomycotina fungi.</title>
        <authorList>
            <person name="Reynolds N.K."/>
            <person name="Stajich J.E."/>
            <person name="Barry K."/>
            <person name="Grigoriev I.V."/>
            <person name="Crous P."/>
            <person name="Smith M.E."/>
        </authorList>
    </citation>
    <scope>NUCLEOTIDE SEQUENCE</scope>
    <source>
        <strain evidence="10">BCRC 34489</strain>
    </source>
</reference>
<evidence type="ECO:0000256" key="8">
    <source>
        <dbReference type="SAM" id="Phobius"/>
    </source>
</evidence>
<feature type="compositionally biased region" description="Polar residues" evidence="7">
    <location>
        <begin position="35"/>
        <end position="47"/>
    </location>
</feature>
<dbReference type="PROSITE" id="PS00218">
    <property type="entry name" value="AMINO_ACID_PERMEASE_1"/>
    <property type="match status" value="1"/>
</dbReference>
<evidence type="ECO:0000256" key="7">
    <source>
        <dbReference type="SAM" id="MobiDB-lite"/>
    </source>
</evidence>
<evidence type="ECO:0000256" key="1">
    <source>
        <dbReference type="ARBA" id="ARBA00004141"/>
    </source>
</evidence>
<dbReference type="OrthoDB" id="3900342at2759"/>
<evidence type="ECO:0000313" key="10">
    <source>
        <dbReference type="EMBL" id="KAJ2787720.1"/>
    </source>
</evidence>
<evidence type="ECO:0000256" key="2">
    <source>
        <dbReference type="ARBA" id="ARBA00022448"/>
    </source>
</evidence>
<dbReference type="AlphaFoldDB" id="A0A9W8LNG4"/>
<dbReference type="Pfam" id="PF00324">
    <property type="entry name" value="AA_permease"/>
    <property type="match status" value="1"/>
</dbReference>
<evidence type="ECO:0000256" key="6">
    <source>
        <dbReference type="ARBA" id="ARBA00023136"/>
    </source>
</evidence>
<keyword evidence="5 8" id="KW-1133">Transmembrane helix</keyword>
<evidence type="ECO:0000259" key="9">
    <source>
        <dbReference type="Pfam" id="PF00324"/>
    </source>
</evidence>
<organism evidence="10 11">
    <name type="scientific">Coemansia interrupta</name>
    <dbReference type="NCBI Taxonomy" id="1126814"/>
    <lineage>
        <taxon>Eukaryota</taxon>
        <taxon>Fungi</taxon>
        <taxon>Fungi incertae sedis</taxon>
        <taxon>Zoopagomycota</taxon>
        <taxon>Kickxellomycotina</taxon>
        <taxon>Kickxellomycetes</taxon>
        <taxon>Kickxellales</taxon>
        <taxon>Kickxellaceae</taxon>
        <taxon>Coemansia</taxon>
    </lineage>
</organism>
<dbReference type="EMBL" id="JANBUM010000014">
    <property type="protein sequence ID" value="KAJ2787720.1"/>
    <property type="molecule type" value="Genomic_DNA"/>
</dbReference>
<evidence type="ECO:0000313" key="11">
    <source>
        <dbReference type="Proteomes" id="UP001140172"/>
    </source>
</evidence>
<keyword evidence="11" id="KW-1185">Reference proteome</keyword>
<comment type="caution">
    <text evidence="10">The sequence shown here is derived from an EMBL/GenBank/DDBJ whole genome shotgun (WGS) entry which is preliminary data.</text>
</comment>
<feature type="transmembrane region" description="Helical" evidence="8">
    <location>
        <begin position="334"/>
        <end position="358"/>
    </location>
</feature>
<feature type="transmembrane region" description="Helical" evidence="8">
    <location>
        <begin position="280"/>
        <end position="301"/>
    </location>
</feature>
<dbReference type="PANTHER" id="PTHR43341:SF1">
    <property type="entry name" value="GENERAL AMINO-ACID PERMEASE GAP1"/>
    <property type="match status" value="1"/>
</dbReference>
<feature type="transmembrane region" description="Helical" evidence="8">
    <location>
        <begin position="166"/>
        <end position="188"/>
    </location>
</feature>
<feature type="transmembrane region" description="Helical" evidence="8">
    <location>
        <begin position="88"/>
        <end position="114"/>
    </location>
</feature>
<proteinExistence type="predicted"/>
<protein>
    <recommendedName>
        <fullName evidence="9">Amino acid permease/ SLC12A domain-containing protein</fullName>
    </recommendedName>
</protein>
<keyword evidence="4" id="KW-0029">Amino-acid transport</keyword>
<keyword evidence="6 8" id="KW-0472">Membrane</keyword>
<evidence type="ECO:0000256" key="4">
    <source>
        <dbReference type="ARBA" id="ARBA00022970"/>
    </source>
</evidence>
<evidence type="ECO:0000256" key="3">
    <source>
        <dbReference type="ARBA" id="ARBA00022692"/>
    </source>
</evidence>
<comment type="subcellular location">
    <subcellularLocation>
        <location evidence="1">Membrane</location>
        <topology evidence="1">Multi-pass membrane protein</topology>
    </subcellularLocation>
</comment>
<feature type="transmembrane region" description="Helical" evidence="8">
    <location>
        <begin position="403"/>
        <end position="429"/>
    </location>
</feature>
<feature type="transmembrane region" description="Helical" evidence="8">
    <location>
        <begin position="58"/>
        <end position="76"/>
    </location>
</feature>
<feature type="region of interest" description="Disordered" evidence="7">
    <location>
        <begin position="1"/>
        <end position="47"/>
    </location>
</feature>
<dbReference type="Proteomes" id="UP001140172">
    <property type="component" value="Unassembled WGS sequence"/>
</dbReference>
<dbReference type="InterPro" id="IPR004841">
    <property type="entry name" value="AA-permease/SLC12A_dom"/>
</dbReference>
<gene>
    <name evidence="10" type="ORF">GGI15_000491</name>
</gene>
<dbReference type="FunFam" id="1.20.1740.10:FF:000001">
    <property type="entry name" value="Amino acid permease"/>
    <property type="match status" value="1"/>
</dbReference>
<keyword evidence="2" id="KW-0813">Transport</keyword>
<name>A0A9W8LNG4_9FUNG</name>
<feature type="transmembrane region" description="Helical" evidence="8">
    <location>
        <begin position="194"/>
        <end position="218"/>
    </location>
</feature>
<feature type="compositionally biased region" description="Basic and acidic residues" evidence="7">
    <location>
        <begin position="7"/>
        <end position="30"/>
    </location>
</feature>
<dbReference type="InterPro" id="IPR050524">
    <property type="entry name" value="APC_YAT"/>
</dbReference>
<dbReference type="InterPro" id="IPR004840">
    <property type="entry name" value="Amino_acid_permease_CS"/>
</dbReference>
<feature type="transmembrane region" description="Helical" evidence="8">
    <location>
        <begin position="379"/>
        <end position="397"/>
    </location>
</feature>
<dbReference type="PIRSF" id="PIRSF006060">
    <property type="entry name" value="AA_transporter"/>
    <property type="match status" value="1"/>
</dbReference>
<sequence length="555" mass="60166">MVARSLGRRESSSYAESKDNAAADLVHKDEPDVESYSSTESATIGPNTSLTRGLSQRCISFIALGGVIGSGLFLGSGTALSTGPGSALVAYSVVSVIIYFTMSSLGELATYLPIPGSFNAYGSRFVDPAFGFALSWNYWLNWVSTVANEAGAVAIPISYWLPDVHFAVWGVSLLAVVFVINAVTVRGYGEAEFWFALIKILAICMFIVVGILVASGAVGGRRYGFSLWHYGEAPFVGGFGGVLNTFIQAGFSMQGSELVGVVAAESRAPARLIPRATRQIIIRLALFFVLSIFLMGLVIPYDDPRLISEDSDSGTSSPFTIVLLKAGIQPAAHIMNAVLVTSSVSACSSGLYAACRTVHMMAVQGQAPKLMGRTTKHGVPLYALLFCTLTTLGLWAFNFVGQGVVFVFLSGISGVAGYLAWASICVVHIRFRMAWKRQGRDLRELKYRAPLYPFGPVFCFVLICVVIFGQAYPSFENGFDSTTFFSSFIELPLFALFWGAWKWWRRTSVVSLDNIDLDTGARAGFTLEEENCMLAEMKQKQKKRKVLRVLAAILG</sequence>
<dbReference type="PANTHER" id="PTHR43341">
    <property type="entry name" value="AMINO ACID PERMEASE"/>
    <property type="match status" value="1"/>
</dbReference>
<evidence type="ECO:0000256" key="5">
    <source>
        <dbReference type="ARBA" id="ARBA00022989"/>
    </source>
</evidence>
<feature type="transmembrane region" description="Helical" evidence="8">
    <location>
        <begin position="450"/>
        <end position="472"/>
    </location>
</feature>
<feature type="domain" description="Amino acid permease/ SLC12A" evidence="9">
    <location>
        <begin position="60"/>
        <end position="509"/>
    </location>
</feature>